<sequence>MLRPKGKNGSNTATTTPSEHVKLPRTLDDAAVPHRQHQHHQHHQHRQLQTPPRFATVQALQLRLDFNQHLSQRVTLCLELYHKNIIKKLRELNKINVYKLSKNISQT</sequence>
<dbReference type="AlphaFoldDB" id="A0AAD4K8P9"/>
<proteinExistence type="predicted"/>
<dbReference type="EMBL" id="JAJJHW010000824">
    <property type="protein sequence ID" value="KAH8381362.1"/>
    <property type="molecule type" value="Genomic_DNA"/>
</dbReference>
<feature type="compositionally biased region" description="Basic and acidic residues" evidence="1">
    <location>
        <begin position="19"/>
        <end position="32"/>
    </location>
</feature>
<dbReference type="Proteomes" id="UP001200034">
    <property type="component" value="Unassembled WGS sequence"/>
</dbReference>
<evidence type="ECO:0000313" key="2">
    <source>
        <dbReference type="EMBL" id="KAH8381362.1"/>
    </source>
</evidence>
<feature type="compositionally biased region" description="Basic residues" evidence="1">
    <location>
        <begin position="34"/>
        <end position="46"/>
    </location>
</feature>
<reference evidence="2" key="1">
    <citation type="journal article" date="2021" name="Mol. Ecol. Resour.">
        <title>Phylogenomic analyses of the genus Drosophila reveals genomic signals of climate adaptation.</title>
        <authorList>
            <person name="Li F."/>
            <person name="Rane R.V."/>
            <person name="Luria V."/>
            <person name="Xiong Z."/>
            <person name="Chen J."/>
            <person name="Li Z."/>
            <person name="Catullo R.A."/>
            <person name="Griffin P.C."/>
            <person name="Schiffer M."/>
            <person name="Pearce S."/>
            <person name="Lee S.F."/>
            <person name="McElroy K."/>
            <person name="Stocker A."/>
            <person name="Shirriffs J."/>
            <person name="Cockerell F."/>
            <person name="Coppin C."/>
            <person name="Sgro C.M."/>
            <person name="Karger A."/>
            <person name="Cain J.W."/>
            <person name="Weber J.A."/>
            <person name="Santpere G."/>
            <person name="Kirschner M.W."/>
            <person name="Hoffmann A.A."/>
            <person name="Oakeshott J.G."/>
            <person name="Zhang G."/>
        </authorList>
    </citation>
    <scope>NUCLEOTIDE SEQUENCE</scope>
    <source>
        <strain evidence="2">BGI-SZ-2011g</strain>
    </source>
</reference>
<evidence type="ECO:0000256" key="1">
    <source>
        <dbReference type="SAM" id="MobiDB-lite"/>
    </source>
</evidence>
<feature type="compositionally biased region" description="Polar residues" evidence="1">
    <location>
        <begin position="8"/>
        <end position="18"/>
    </location>
</feature>
<protein>
    <submittedName>
        <fullName evidence="2">Uncharacterized protein</fullName>
    </submittedName>
</protein>
<comment type="caution">
    <text evidence="2">The sequence shown here is derived from an EMBL/GenBank/DDBJ whole genome shotgun (WGS) entry which is preliminary data.</text>
</comment>
<accession>A0AAD4K8P9</accession>
<name>A0AAD4K8P9_9MUSC</name>
<evidence type="ECO:0000313" key="3">
    <source>
        <dbReference type="Proteomes" id="UP001200034"/>
    </source>
</evidence>
<keyword evidence="3" id="KW-1185">Reference proteome</keyword>
<feature type="region of interest" description="Disordered" evidence="1">
    <location>
        <begin position="1"/>
        <end position="53"/>
    </location>
</feature>
<gene>
    <name evidence="2" type="ORF">KR093_003474</name>
</gene>
<organism evidence="2 3">
    <name type="scientific">Drosophila rubida</name>
    <dbReference type="NCBI Taxonomy" id="30044"/>
    <lineage>
        <taxon>Eukaryota</taxon>
        <taxon>Metazoa</taxon>
        <taxon>Ecdysozoa</taxon>
        <taxon>Arthropoda</taxon>
        <taxon>Hexapoda</taxon>
        <taxon>Insecta</taxon>
        <taxon>Pterygota</taxon>
        <taxon>Neoptera</taxon>
        <taxon>Endopterygota</taxon>
        <taxon>Diptera</taxon>
        <taxon>Brachycera</taxon>
        <taxon>Muscomorpha</taxon>
        <taxon>Ephydroidea</taxon>
        <taxon>Drosophilidae</taxon>
        <taxon>Drosophila</taxon>
    </lineage>
</organism>